<dbReference type="InterPro" id="IPR007848">
    <property type="entry name" value="Small_mtfrase_dom"/>
</dbReference>
<reference evidence="7 8" key="1">
    <citation type="submission" date="2022-10" db="EMBL/GenBank/DDBJ databases">
        <title>Pararhodobacter sp. nov., isolated from marine algae.</title>
        <authorList>
            <person name="Choi B.J."/>
            <person name="Kim J.M."/>
            <person name="Lee J.K."/>
            <person name="Choi D.G."/>
            <person name="Jeon C.O."/>
        </authorList>
    </citation>
    <scope>NUCLEOTIDE SEQUENCE [LARGE SCALE GENOMIC DNA]</scope>
    <source>
        <strain evidence="7 8">ZQ420</strain>
    </source>
</reference>
<keyword evidence="4" id="KW-0808">Transferase</keyword>
<proteinExistence type="predicted"/>
<dbReference type="PANTHER" id="PTHR47816:SF4">
    <property type="entry name" value="RIBOSOMAL RNA SMALL SUBUNIT METHYLTRANSFERASE C"/>
    <property type="match status" value="1"/>
</dbReference>
<keyword evidence="3 7" id="KW-0489">Methyltransferase</keyword>
<dbReference type="InterPro" id="IPR029063">
    <property type="entry name" value="SAM-dependent_MTases_sf"/>
</dbReference>
<evidence type="ECO:0000256" key="5">
    <source>
        <dbReference type="ARBA" id="ARBA00022691"/>
    </source>
</evidence>
<dbReference type="Pfam" id="PF05175">
    <property type="entry name" value="MTS"/>
    <property type="match status" value="1"/>
</dbReference>
<dbReference type="GO" id="GO:0008168">
    <property type="term" value="F:methyltransferase activity"/>
    <property type="evidence" value="ECO:0007669"/>
    <property type="project" value="UniProtKB-KW"/>
</dbReference>
<evidence type="ECO:0000256" key="3">
    <source>
        <dbReference type="ARBA" id="ARBA00022603"/>
    </source>
</evidence>
<dbReference type="RefSeq" id="WP_264505152.1">
    <property type="nucleotide sequence ID" value="NZ_JAPDFL010000001.1"/>
</dbReference>
<keyword evidence="1" id="KW-0963">Cytoplasm</keyword>
<gene>
    <name evidence="7" type="ORF">OKW52_07355</name>
</gene>
<keyword evidence="2" id="KW-0698">rRNA processing</keyword>
<comment type="caution">
    <text evidence="7">The sequence shown here is derived from an EMBL/GenBank/DDBJ whole genome shotgun (WGS) entry which is preliminary data.</text>
</comment>
<sequence>MTISLTDPAPRALRLELAVEAGLALPSSGTIAVFHPRAGEWLDPLPRERVQIVTPHAPDHAAFVAQGYSCAQAATGPYTAALVCLPRSRSEARDLLAQAAALTDGPVIVDGQKTDGADALLRELRDRVELSEVIAKGHGKIAWFPSPGDTLGTWRAVASDLSDDTRSYQTLPGLFSADGIDAASALLAQMLPAGLKGQVADMGAGWGYLSAQLLAKAPGIAALHLIESDARALGCARLNVTDPRAQFHWADATNPLPRLPLDAVIMNPPFHQGREARPQLGVAFIQSAAKMLKPGGQLFIVANRHLPYETTLAACFRKLTEEPGNAGFKLFVAEGPVRELKAAKARTAAPRAGHSKGRRA</sequence>
<dbReference type="CDD" id="cd02440">
    <property type="entry name" value="AdoMet_MTases"/>
    <property type="match status" value="1"/>
</dbReference>
<evidence type="ECO:0000256" key="1">
    <source>
        <dbReference type="ARBA" id="ARBA00022490"/>
    </source>
</evidence>
<dbReference type="SUPFAM" id="SSF53335">
    <property type="entry name" value="S-adenosyl-L-methionine-dependent methyltransferases"/>
    <property type="match status" value="1"/>
</dbReference>
<dbReference type="Proteomes" id="UP001208938">
    <property type="component" value="Unassembled WGS sequence"/>
</dbReference>
<dbReference type="GO" id="GO:0032259">
    <property type="term" value="P:methylation"/>
    <property type="evidence" value="ECO:0007669"/>
    <property type="project" value="UniProtKB-KW"/>
</dbReference>
<keyword evidence="5" id="KW-0949">S-adenosyl-L-methionine</keyword>
<protein>
    <submittedName>
        <fullName evidence="7">Methyltransferase</fullName>
    </submittedName>
</protein>
<name>A0ABT3GX14_9RHOB</name>
<organism evidence="7 8">
    <name type="scientific">Pararhodobacter zhoushanensis</name>
    <dbReference type="NCBI Taxonomy" id="2479545"/>
    <lineage>
        <taxon>Bacteria</taxon>
        <taxon>Pseudomonadati</taxon>
        <taxon>Pseudomonadota</taxon>
        <taxon>Alphaproteobacteria</taxon>
        <taxon>Rhodobacterales</taxon>
        <taxon>Paracoccaceae</taxon>
        <taxon>Pararhodobacter</taxon>
    </lineage>
</organism>
<dbReference type="EMBL" id="JAPDFL010000001">
    <property type="protein sequence ID" value="MCW1932084.1"/>
    <property type="molecule type" value="Genomic_DNA"/>
</dbReference>
<evidence type="ECO:0000313" key="8">
    <source>
        <dbReference type="Proteomes" id="UP001208938"/>
    </source>
</evidence>
<dbReference type="Gene3D" id="3.40.50.150">
    <property type="entry name" value="Vaccinia Virus protein VP39"/>
    <property type="match status" value="2"/>
</dbReference>
<evidence type="ECO:0000259" key="6">
    <source>
        <dbReference type="Pfam" id="PF05175"/>
    </source>
</evidence>
<dbReference type="InterPro" id="IPR046977">
    <property type="entry name" value="RsmC/RlmG"/>
</dbReference>
<keyword evidence="8" id="KW-1185">Reference proteome</keyword>
<dbReference type="PRINTS" id="PR00507">
    <property type="entry name" value="N12N6MTFRASE"/>
</dbReference>
<feature type="domain" description="Methyltransferase small" evidence="6">
    <location>
        <begin position="169"/>
        <end position="331"/>
    </location>
</feature>
<evidence type="ECO:0000313" key="7">
    <source>
        <dbReference type="EMBL" id="MCW1932084.1"/>
    </source>
</evidence>
<dbReference type="PROSITE" id="PS00092">
    <property type="entry name" value="N6_MTASE"/>
    <property type="match status" value="1"/>
</dbReference>
<dbReference type="InterPro" id="IPR002052">
    <property type="entry name" value="DNA_methylase_N6_adenine_CS"/>
</dbReference>
<evidence type="ECO:0000256" key="2">
    <source>
        <dbReference type="ARBA" id="ARBA00022552"/>
    </source>
</evidence>
<dbReference type="PANTHER" id="PTHR47816">
    <property type="entry name" value="RIBOSOMAL RNA SMALL SUBUNIT METHYLTRANSFERASE C"/>
    <property type="match status" value="1"/>
</dbReference>
<accession>A0ABT3GX14</accession>
<evidence type="ECO:0000256" key="4">
    <source>
        <dbReference type="ARBA" id="ARBA00022679"/>
    </source>
</evidence>